<reference evidence="1 2" key="1">
    <citation type="submission" date="2014-02" db="EMBL/GenBank/DDBJ databases">
        <title>Single nucleus genome sequencing reveals high similarity among nuclei of an endomycorrhizal fungus.</title>
        <authorList>
            <person name="Lin K."/>
            <person name="Geurts R."/>
            <person name="Zhang Z."/>
            <person name="Limpens E."/>
            <person name="Saunders D.G."/>
            <person name="Mu D."/>
            <person name="Pang E."/>
            <person name="Cao H."/>
            <person name="Cha H."/>
            <person name="Lin T."/>
            <person name="Zhou Q."/>
            <person name="Shang Y."/>
            <person name="Li Y."/>
            <person name="Ivanov S."/>
            <person name="Sharma T."/>
            <person name="Velzen R.V."/>
            <person name="Ruijter N.D."/>
            <person name="Aanen D.K."/>
            <person name="Win J."/>
            <person name="Kamoun S."/>
            <person name="Bisseling T."/>
            <person name="Huang S."/>
        </authorList>
    </citation>
    <scope>NUCLEOTIDE SEQUENCE [LARGE SCALE GENOMIC DNA]</scope>
    <source>
        <strain evidence="2">DAOM197198w</strain>
    </source>
</reference>
<evidence type="ECO:0000313" key="1">
    <source>
        <dbReference type="EMBL" id="EXX61628.1"/>
    </source>
</evidence>
<dbReference type="Proteomes" id="UP000022910">
    <property type="component" value="Unassembled WGS sequence"/>
</dbReference>
<evidence type="ECO:0000313" key="2">
    <source>
        <dbReference type="Proteomes" id="UP000022910"/>
    </source>
</evidence>
<sequence>MAATTSISMASTTSTTSTSTISMAATTSISMASTTSTTPTTSISMGSEHVNYKSYRFTIYIFTLERDSSKAENVAENVAKSPGKIPVMLLLIWDFDFSCISRS</sequence>
<gene>
    <name evidence="1" type="ORF">RirG_169430</name>
</gene>
<organism evidence="1 2">
    <name type="scientific">Rhizophagus irregularis (strain DAOM 197198w)</name>
    <name type="common">Glomus intraradices</name>
    <dbReference type="NCBI Taxonomy" id="1432141"/>
    <lineage>
        <taxon>Eukaryota</taxon>
        <taxon>Fungi</taxon>
        <taxon>Fungi incertae sedis</taxon>
        <taxon>Mucoromycota</taxon>
        <taxon>Glomeromycotina</taxon>
        <taxon>Glomeromycetes</taxon>
        <taxon>Glomerales</taxon>
        <taxon>Glomeraceae</taxon>
        <taxon>Rhizophagus</taxon>
    </lineage>
</organism>
<protein>
    <submittedName>
        <fullName evidence="1">Uncharacterized protein</fullName>
    </submittedName>
</protein>
<keyword evidence="2" id="KW-1185">Reference proteome</keyword>
<name>A0A015M493_RHIIW</name>
<proteinExistence type="predicted"/>
<dbReference type="EMBL" id="JEMT01025196">
    <property type="protein sequence ID" value="EXX61628.1"/>
    <property type="molecule type" value="Genomic_DNA"/>
</dbReference>
<dbReference type="AlphaFoldDB" id="A0A015M493"/>
<comment type="caution">
    <text evidence="1">The sequence shown here is derived from an EMBL/GenBank/DDBJ whole genome shotgun (WGS) entry which is preliminary data.</text>
</comment>
<accession>A0A015M493</accession>
<dbReference type="HOGENOM" id="CLU_2265199_0_0_1"/>